<organism evidence="2 3">
    <name type="scientific">Saccharothrix coeruleofusca</name>
    <dbReference type="NCBI Taxonomy" id="33919"/>
    <lineage>
        <taxon>Bacteria</taxon>
        <taxon>Bacillati</taxon>
        <taxon>Actinomycetota</taxon>
        <taxon>Actinomycetes</taxon>
        <taxon>Pseudonocardiales</taxon>
        <taxon>Pseudonocardiaceae</taxon>
        <taxon>Saccharothrix</taxon>
    </lineage>
</organism>
<dbReference type="Pfam" id="PF12680">
    <property type="entry name" value="SnoaL_2"/>
    <property type="match status" value="1"/>
</dbReference>
<evidence type="ECO:0000313" key="3">
    <source>
        <dbReference type="Proteomes" id="UP000639606"/>
    </source>
</evidence>
<accession>A0A918EE16</accession>
<dbReference type="RefSeq" id="WP_189223617.1">
    <property type="nucleotide sequence ID" value="NZ_BMRG01000004.1"/>
</dbReference>
<comment type="caution">
    <text evidence="2">The sequence shown here is derived from an EMBL/GenBank/DDBJ whole genome shotgun (WGS) entry which is preliminary data.</text>
</comment>
<dbReference type="Proteomes" id="UP000639606">
    <property type="component" value="Unassembled WGS sequence"/>
</dbReference>
<dbReference type="EMBL" id="BMRG01000004">
    <property type="protein sequence ID" value="GGP53844.1"/>
    <property type="molecule type" value="Genomic_DNA"/>
</dbReference>
<dbReference type="SUPFAM" id="SSF54427">
    <property type="entry name" value="NTF2-like"/>
    <property type="match status" value="1"/>
</dbReference>
<evidence type="ECO:0000259" key="1">
    <source>
        <dbReference type="Pfam" id="PF12680"/>
    </source>
</evidence>
<proteinExistence type="predicted"/>
<feature type="domain" description="SnoaL-like" evidence="1">
    <location>
        <begin position="11"/>
        <end position="118"/>
    </location>
</feature>
<evidence type="ECO:0000313" key="2">
    <source>
        <dbReference type="EMBL" id="GGP53844.1"/>
    </source>
</evidence>
<sequence>MPHRSVHELVDQALELVLAHDMSGFADLWAADGVLEFPFAPAGAPQRLEGREAVREYLRDYNDTVDPREITSRTTHTTTDPDTVVVELEIAGVVVGTGKPYRMRYVAVITARDGRIASYRDYWSPQAAAEALGGTSSFAGAR</sequence>
<dbReference type="Gene3D" id="3.10.450.50">
    <property type="match status" value="1"/>
</dbReference>
<reference evidence="2" key="2">
    <citation type="submission" date="2020-09" db="EMBL/GenBank/DDBJ databases">
        <authorList>
            <person name="Sun Q."/>
            <person name="Ohkuma M."/>
        </authorList>
    </citation>
    <scope>NUCLEOTIDE SEQUENCE</scope>
    <source>
        <strain evidence="2">JCM 3313</strain>
    </source>
</reference>
<protein>
    <recommendedName>
        <fullName evidence="1">SnoaL-like domain-containing protein</fullName>
    </recommendedName>
</protein>
<dbReference type="InterPro" id="IPR037401">
    <property type="entry name" value="SnoaL-like"/>
</dbReference>
<keyword evidence="3" id="KW-1185">Reference proteome</keyword>
<gene>
    <name evidence="2" type="ORF">GCM10010185_27690</name>
</gene>
<name>A0A918EE16_9PSEU</name>
<dbReference type="AlphaFoldDB" id="A0A918EE16"/>
<dbReference type="InterPro" id="IPR032710">
    <property type="entry name" value="NTF2-like_dom_sf"/>
</dbReference>
<reference evidence="2" key="1">
    <citation type="journal article" date="2014" name="Int. J. Syst. Evol. Microbiol.">
        <title>Complete genome sequence of Corynebacterium casei LMG S-19264T (=DSM 44701T), isolated from a smear-ripened cheese.</title>
        <authorList>
            <consortium name="US DOE Joint Genome Institute (JGI-PGF)"/>
            <person name="Walter F."/>
            <person name="Albersmeier A."/>
            <person name="Kalinowski J."/>
            <person name="Ruckert C."/>
        </authorList>
    </citation>
    <scope>NUCLEOTIDE SEQUENCE</scope>
    <source>
        <strain evidence="2">JCM 3313</strain>
    </source>
</reference>